<dbReference type="PANTHER" id="PTHR42910">
    <property type="entry name" value="TRANSPORTER SCO4007-RELATED"/>
    <property type="match status" value="1"/>
</dbReference>
<dbReference type="InterPro" id="IPR011701">
    <property type="entry name" value="MFS"/>
</dbReference>
<evidence type="ECO:0000313" key="6">
    <source>
        <dbReference type="EMBL" id="MBB2161929.1"/>
    </source>
</evidence>
<evidence type="ECO:0000256" key="2">
    <source>
        <dbReference type="ARBA" id="ARBA00022989"/>
    </source>
</evidence>
<keyword evidence="3 4" id="KW-0472">Membrane</keyword>
<dbReference type="AlphaFoldDB" id="A0A7W4IFQ4"/>
<dbReference type="InterPro" id="IPR020846">
    <property type="entry name" value="MFS_dom"/>
</dbReference>
<dbReference type="InterPro" id="IPR036259">
    <property type="entry name" value="MFS_trans_sf"/>
</dbReference>
<feature type="transmembrane region" description="Helical" evidence="4">
    <location>
        <begin position="289"/>
        <end position="311"/>
    </location>
</feature>
<feature type="transmembrane region" description="Helical" evidence="4">
    <location>
        <begin position="348"/>
        <end position="367"/>
    </location>
</feature>
<feature type="transmembrane region" description="Helical" evidence="4">
    <location>
        <begin position="373"/>
        <end position="393"/>
    </location>
</feature>
<sequence length="395" mass="40543">MPSPASADHNRPRPLTGPLIFLLATACGLSVANVYYAAPMLDEIACDLGVAPAVAGTCVAATQVGYGLGLIGIVPLGDLVAPGRLVLVQGLVAAGALVGAGLSSAWLWLLASLFLVGLSSVIVQTLVACAAGWARPAERGRVVGQVTGGVVIGILCARIVAGAVTDMIGWRAVYLASASLTAIMALTLAPLLPPGRRDAIRLSYPALVFSTLALYRTDPVLRRRGVLAFLIFAMFNVLWTPFVLPLGAAPFSLSHTEIGLFGLAGVAGALGAGRAGIWADRGHARRTTVLCFVLALVAWSLIAALPCSLWFLIAGVLLLDFAIQAIHVTSQSLILATSSEARTRLVGAYMVLYSLGSAFGAFAATLAYADGGWTGVCLLGAGLGLAGLTLACLER</sequence>
<organism evidence="6 7">
    <name type="scientific">Gluconacetobacter sacchari</name>
    <dbReference type="NCBI Taxonomy" id="92759"/>
    <lineage>
        <taxon>Bacteria</taxon>
        <taxon>Pseudomonadati</taxon>
        <taxon>Pseudomonadota</taxon>
        <taxon>Alphaproteobacteria</taxon>
        <taxon>Acetobacterales</taxon>
        <taxon>Acetobacteraceae</taxon>
        <taxon>Gluconacetobacter</taxon>
    </lineage>
</organism>
<keyword evidence="2 4" id="KW-1133">Transmembrane helix</keyword>
<dbReference type="SUPFAM" id="SSF103473">
    <property type="entry name" value="MFS general substrate transporter"/>
    <property type="match status" value="1"/>
</dbReference>
<evidence type="ECO:0000259" key="5">
    <source>
        <dbReference type="PROSITE" id="PS50850"/>
    </source>
</evidence>
<evidence type="ECO:0000256" key="1">
    <source>
        <dbReference type="ARBA" id="ARBA00022692"/>
    </source>
</evidence>
<dbReference type="PROSITE" id="PS50850">
    <property type="entry name" value="MFS"/>
    <property type="match status" value="1"/>
</dbReference>
<proteinExistence type="predicted"/>
<evidence type="ECO:0000313" key="7">
    <source>
        <dbReference type="Proteomes" id="UP000589085"/>
    </source>
</evidence>
<dbReference type="PANTHER" id="PTHR42910:SF1">
    <property type="entry name" value="MAJOR FACILITATOR SUPERFAMILY (MFS) PROFILE DOMAIN-CONTAINING PROTEIN"/>
    <property type="match status" value="1"/>
</dbReference>
<dbReference type="RefSeq" id="WP_182998753.1">
    <property type="nucleotide sequence ID" value="NZ_JABEQJ010000027.1"/>
</dbReference>
<dbReference type="EMBL" id="JABEQJ010000027">
    <property type="protein sequence ID" value="MBB2161929.1"/>
    <property type="molecule type" value="Genomic_DNA"/>
</dbReference>
<feature type="transmembrane region" description="Helical" evidence="4">
    <location>
        <begin position="19"/>
        <end position="38"/>
    </location>
</feature>
<feature type="transmembrane region" description="Helical" evidence="4">
    <location>
        <begin position="258"/>
        <end position="277"/>
    </location>
</feature>
<feature type="transmembrane region" description="Helical" evidence="4">
    <location>
        <begin position="226"/>
        <end position="246"/>
    </location>
</feature>
<feature type="transmembrane region" description="Helical" evidence="4">
    <location>
        <begin position="114"/>
        <end position="134"/>
    </location>
</feature>
<dbReference type="CDD" id="cd17324">
    <property type="entry name" value="MFS_NepI_like"/>
    <property type="match status" value="1"/>
</dbReference>
<feature type="transmembrane region" description="Helical" evidence="4">
    <location>
        <begin position="317"/>
        <end position="336"/>
    </location>
</feature>
<accession>A0A7W4IFQ4</accession>
<dbReference type="Proteomes" id="UP000589085">
    <property type="component" value="Unassembled WGS sequence"/>
</dbReference>
<dbReference type="GO" id="GO:0022857">
    <property type="term" value="F:transmembrane transporter activity"/>
    <property type="evidence" value="ECO:0007669"/>
    <property type="project" value="InterPro"/>
</dbReference>
<evidence type="ECO:0000256" key="3">
    <source>
        <dbReference type="ARBA" id="ARBA00023136"/>
    </source>
</evidence>
<feature type="transmembrane region" description="Helical" evidence="4">
    <location>
        <begin position="50"/>
        <end position="74"/>
    </location>
</feature>
<comment type="caution">
    <text evidence="6">The sequence shown here is derived from an EMBL/GenBank/DDBJ whole genome shotgun (WGS) entry which is preliminary data.</text>
</comment>
<dbReference type="Gene3D" id="1.20.1250.20">
    <property type="entry name" value="MFS general substrate transporter like domains"/>
    <property type="match status" value="1"/>
</dbReference>
<keyword evidence="1 4" id="KW-0812">Transmembrane</keyword>
<protein>
    <submittedName>
        <fullName evidence="6">MFS transporter</fullName>
    </submittedName>
</protein>
<feature type="transmembrane region" description="Helical" evidence="4">
    <location>
        <begin position="146"/>
        <end position="165"/>
    </location>
</feature>
<name>A0A7W4IFQ4_9PROT</name>
<feature type="transmembrane region" description="Helical" evidence="4">
    <location>
        <begin position="171"/>
        <end position="192"/>
    </location>
</feature>
<feature type="domain" description="Major facilitator superfamily (MFS) profile" evidence="5">
    <location>
        <begin position="19"/>
        <end position="395"/>
    </location>
</feature>
<evidence type="ECO:0000256" key="4">
    <source>
        <dbReference type="SAM" id="Phobius"/>
    </source>
</evidence>
<reference evidence="6 7" key="1">
    <citation type="submission" date="2020-04" db="EMBL/GenBank/DDBJ databases">
        <title>Description of novel Gluconacetobacter.</title>
        <authorList>
            <person name="Sombolestani A."/>
        </authorList>
    </citation>
    <scope>NUCLEOTIDE SEQUENCE [LARGE SCALE GENOMIC DNA]</scope>
    <source>
        <strain evidence="6 7">LMG 19747</strain>
    </source>
</reference>
<gene>
    <name evidence="6" type="ORF">HLH48_17475</name>
</gene>
<dbReference type="Pfam" id="PF07690">
    <property type="entry name" value="MFS_1"/>
    <property type="match status" value="1"/>
</dbReference>